<dbReference type="EMBL" id="JAXQNO010000023">
    <property type="protein sequence ID" value="KAK4765406.1"/>
    <property type="molecule type" value="Genomic_DNA"/>
</dbReference>
<evidence type="ECO:0000256" key="1">
    <source>
        <dbReference type="SAM" id="MobiDB-lite"/>
    </source>
</evidence>
<feature type="compositionally biased region" description="Polar residues" evidence="1">
    <location>
        <begin position="239"/>
        <end position="248"/>
    </location>
</feature>
<dbReference type="PANTHER" id="PTHR33312">
    <property type="entry name" value="MEMBRANE-ASSOCIATED KINASE REGULATOR 4-RELATED"/>
    <property type="match status" value="1"/>
</dbReference>
<feature type="region of interest" description="Disordered" evidence="1">
    <location>
        <begin position="229"/>
        <end position="264"/>
    </location>
</feature>
<evidence type="ECO:0000313" key="2">
    <source>
        <dbReference type="EMBL" id="KAK4765406.1"/>
    </source>
</evidence>
<evidence type="ECO:0008006" key="4">
    <source>
        <dbReference type="Google" id="ProtNLM"/>
    </source>
</evidence>
<protein>
    <recommendedName>
        <fullName evidence="4">Membrane-associated kinase regulator 4</fullName>
    </recommendedName>
</protein>
<evidence type="ECO:0000313" key="3">
    <source>
        <dbReference type="Proteomes" id="UP001346149"/>
    </source>
</evidence>
<dbReference type="Proteomes" id="UP001346149">
    <property type="component" value="Unassembled WGS sequence"/>
</dbReference>
<dbReference type="GO" id="GO:0019210">
    <property type="term" value="F:kinase inhibitor activity"/>
    <property type="evidence" value="ECO:0007669"/>
    <property type="project" value="InterPro"/>
</dbReference>
<accession>A0AAN7QEK6</accession>
<dbReference type="AlphaFoldDB" id="A0AAN7QEK6"/>
<name>A0AAN7QEK6_TRANT</name>
<dbReference type="GO" id="GO:0005886">
    <property type="term" value="C:plasma membrane"/>
    <property type="evidence" value="ECO:0007669"/>
    <property type="project" value="InterPro"/>
</dbReference>
<reference evidence="2 3" key="1">
    <citation type="journal article" date="2023" name="Hortic Res">
        <title>Pangenome of water caltrop reveals structural variations and asymmetric subgenome divergence after allopolyploidization.</title>
        <authorList>
            <person name="Zhang X."/>
            <person name="Chen Y."/>
            <person name="Wang L."/>
            <person name="Yuan Y."/>
            <person name="Fang M."/>
            <person name="Shi L."/>
            <person name="Lu R."/>
            <person name="Comes H.P."/>
            <person name="Ma Y."/>
            <person name="Chen Y."/>
            <person name="Huang G."/>
            <person name="Zhou Y."/>
            <person name="Zheng Z."/>
            <person name="Qiu Y."/>
        </authorList>
    </citation>
    <scope>NUCLEOTIDE SEQUENCE [LARGE SCALE GENOMIC DNA]</scope>
    <source>
        <strain evidence="2">F231</strain>
    </source>
</reference>
<comment type="caution">
    <text evidence="2">The sequence shown here is derived from an EMBL/GenBank/DDBJ whole genome shotgun (WGS) entry which is preliminary data.</text>
</comment>
<gene>
    <name evidence="2" type="ORF">SAY86_026496</name>
</gene>
<sequence length="344" mass="38290">MGIDILSTAHSKEEEEEEEEDYIDLEVSSYSIFHCNSVTPPSDQHQPFNREFEFMSSGSLEREQLSTSLADELFYNGKLLPLHLPPRLQMVEKPLENPNKLNSSMNTCEEFYRTPLGTSPSSTPVAFCSTPFQSCNVSPSESCNVSQELNPNEYPFGSLEDDEVNAENPKKSWGKKMKLIKQYLLGPKMKSPQAYVKSLLSKYSCSNESCASNIRQACTLKAVKEESKSIHTNGRLAKVNQNQGSSSGTKKDHQHHCKRTLSALSMRRFPNNTSTFSSSCSSSSSSSDSSVAWSDHSNGFNELRFPKRIDSRSSEMESPIQGAIKHCKLSQHEGKSVAVCPESV</sequence>
<dbReference type="PANTHER" id="PTHR33312:SF5">
    <property type="entry name" value="MEMBRANE-ASSOCIATED KINASE REGULATOR 4-RELATED"/>
    <property type="match status" value="1"/>
</dbReference>
<dbReference type="InterPro" id="IPR039620">
    <property type="entry name" value="BKI1/MAKR1/3/4"/>
</dbReference>
<organism evidence="2 3">
    <name type="scientific">Trapa natans</name>
    <name type="common">Water chestnut</name>
    <dbReference type="NCBI Taxonomy" id="22666"/>
    <lineage>
        <taxon>Eukaryota</taxon>
        <taxon>Viridiplantae</taxon>
        <taxon>Streptophyta</taxon>
        <taxon>Embryophyta</taxon>
        <taxon>Tracheophyta</taxon>
        <taxon>Spermatophyta</taxon>
        <taxon>Magnoliopsida</taxon>
        <taxon>eudicotyledons</taxon>
        <taxon>Gunneridae</taxon>
        <taxon>Pentapetalae</taxon>
        <taxon>rosids</taxon>
        <taxon>malvids</taxon>
        <taxon>Myrtales</taxon>
        <taxon>Lythraceae</taxon>
        <taxon>Trapa</taxon>
    </lineage>
</organism>
<feature type="region of interest" description="Disordered" evidence="1">
    <location>
        <begin position="1"/>
        <end position="22"/>
    </location>
</feature>
<proteinExistence type="predicted"/>
<keyword evidence="3" id="KW-1185">Reference proteome</keyword>